<dbReference type="EC" id="2.4.1.-" evidence="4"/>
<evidence type="ECO:0000256" key="2">
    <source>
        <dbReference type="ARBA" id="ARBA00022679"/>
    </source>
</evidence>
<evidence type="ECO:0000313" key="5">
    <source>
        <dbReference type="EMBL" id="KAL0319964.1"/>
    </source>
</evidence>
<organism evidence="5">
    <name type="scientific">Sesamum radiatum</name>
    <name type="common">Black benniseed</name>
    <dbReference type="NCBI Taxonomy" id="300843"/>
    <lineage>
        <taxon>Eukaryota</taxon>
        <taxon>Viridiplantae</taxon>
        <taxon>Streptophyta</taxon>
        <taxon>Embryophyta</taxon>
        <taxon>Tracheophyta</taxon>
        <taxon>Spermatophyta</taxon>
        <taxon>Magnoliopsida</taxon>
        <taxon>eudicotyledons</taxon>
        <taxon>Gunneridae</taxon>
        <taxon>Pentapetalae</taxon>
        <taxon>asterids</taxon>
        <taxon>lamiids</taxon>
        <taxon>Lamiales</taxon>
        <taxon>Pedaliaceae</taxon>
        <taxon>Sesamum</taxon>
    </lineage>
</organism>
<name>A0AAW2LLB1_SESRA</name>
<dbReference type="InterPro" id="IPR002213">
    <property type="entry name" value="UDP_glucos_trans"/>
</dbReference>
<dbReference type="CDD" id="cd03784">
    <property type="entry name" value="GT1_Gtf-like"/>
    <property type="match status" value="1"/>
</dbReference>
<evidence type="ECO:0000256" key="4">
    <source>
        <dbReference type="RuleBase" id="RU362057"/>
    </source>
</evidence>
<dbReference type="PANTHER" id="PTHR48048:SF35">
    <property type="entry name" value="UDP-GLYCOSYLTRANSFERASES DOMAIN-CONTAINING PROTEIN"/>
    <property type="match status" value="1"/>
</dbReference>
<evidence type="ECO:0000256" key="3">
    <source>
        <dbReference type="RuleBase" id="RU003718"/>
    </source>
</evidence>
<dbReference type="Pfam" id="PF00201">
    <property type="entry name" value="UDPGT"/>
    <property type="match status" value="1"/>
</dbReference>
<dbReference type="GO" id="GO:0035251">
    <property type="term" value="F:UDP-glucosyltransferase activity"/>
    <property type="evidence" value="ECO:0007669"/>
    <property type="project" value="InterPro"/>
</dbReference>
<reference evidence="5" key="2">
    <citation type="journal article" date="2024" name="Plant">
        <title>Genomic evolution and insights into agronomic trait innovations of Sesamum species.</title>
        <authorList>
            <person name="Miao H."/>
            <person name="Wang L."/>
            <person name="Qu L."/>
            <person name="Liu H."/>
            <person name="Sun Y."/>
            <person name="Le M."/>
            <person name="Wang Q."/>
            <person name="Wei S."/>
            <person name="Zheng Y."/>
            <person name="Lin W."/>
            <person name="Duan Y."/>
            <person name="Cao H."/>
            <person name="Xiong S."/>
            <person name="Wang X."/>
            <person name="Wei L."/>
            <person name="Li C."/>
            <person name="Ma Q."/>
            <person name="Ju M."/>
            <person name="Zhao R."/>
            <person name="Li G."/>
            <person name="Mu C."/>
            <person name="Tian Q."/>
            <person name="Mei H."/>
            <person name="Zhang T."/>
            <person name="Gao T."/>
            <person name="Zhang H."/>
        </authorList>
    </citation>
    <scope>NUCLEOTIDE SEQUENCE</scope>
    <source>
        <strain evidence="5">G02</strain>
    </source>
</reference>
<proteinExistence type="inferred from homology"/>
<dbReference type="AlphaFoldDB" id="A0AAW2LLB1"/>
<dbReference type="PANTHER" id="PTHR48048">
    <property type="entry name" value="GLYCOSYLTRANSFERASE"/>
    <property type="match status" value="1"/>
</dbReference>
<keyword evidence="2 3" id="KW-0808">Transferase</keyword>
<reference evidence="5" key="1">
    <citation type="submission" date="2020-06" db="EMBL/GenBank/DDBJ databases">
        <authorList>
            <person name="Li T."/>
            <person name="Hu X."/>
            <person name="Zhang T."/>
            <person name="Song X."/>
            <person name="Zhang H."/>
            <person name="Dai N."/>
            <person name="Sheng W."/>
            <person name="Hou X."/>
            <person name="Wei L."/>
        </authorList>
    </citation>
    <scope>NUCLEOTIDE SEQUENCE</scope>
    <source>
        <strain evidence="5">G02</strain>
        <tissue evidence="5">Leaf</tissue>
    </source>
</reference>
<comment type="similarity">
    <text evidence="1 3">Belongs to the UDP-glycosyltransferase family.</text>
</comment>
<comment type="caution">
    <text evidence="5">The sequence shown here is derived from an EMBL/GenBank/DDBJ whole genome shotgun (WGS) entry which is preliminary data.</text>
</comment>
<dbReference type="InterPro" id="IPR050481">
    <property type="entry name" value="UDP-glycosyltransf_plant"/>
</dbReference>
<dbReference type="Gene3D" id="3.40.50.2000">
    <property type="entry name" value="Glycogen Phosphorylase B"/>
    <property type="match status" value="2"/>
</dbReference>
<gene>
    <name evidence="5" type="ORF">Sradi_5257900</name>
</gene>
<dbReference type="EMBL" id="JACGWJ010000024">
    <property type="protein sequence ID" value="KAL0319964.1"/>
    <property type="molecule type" value="Genomic_DNA"/>
</dbReference>
<keyword evidence="3" id="KW-0328">Glycosyltransferase</keyword>
<dbReference type="InterPro" id="IPR035595">
    <property type="entry name" value="UDP_glycos_trans_CS"/>
</dbReference>
<dbReference type="SUPFAM" id="SSF53756">
    <property type="entry name" value="UDP-Glycosyltransferase/glycogen phosphorylase"/>
    <property type="match status" value="1"/>
</dbReference>
<evidence type="ECO:0000256" key="1">
    <source>
        <dbReference type="ARBA" id="ARBA00009995"/>
    </source>
</evidence>
<dbReference type="PROSITE" id="PS00375">
    <property type="entry name" value="UDPGT"/>
    <property type="match status" value="1"/>
</dbReference>
<accession>A0AAW2LLB1</accession>
<sequence>MKLPDYIDTVSSSFADLLSTSSTTGTGTATTRLNFFHLPPTNPAPEWNSKTRGYFIHNLVLSQKSNVANFLQSRRAAVAGVVVDMLCTTMIDVAEGLGVPSYVFFTSPASFLGAMLHCQTLHDEKNQDVAKLRNADSEVSIPSFAKPVPPEVLSLVLVDKHMWLDRFLHYALLGSAYGSKQVPPIYPVGPILNQGPSLNSHEGAAEILKWLDDQPSGSVVLVCFGSQGSLHEDQVRELATGLEKSGSRFLWSLRRQSPNDKRASFFRASARYEDVLPEGFLDRTAKTGKVVGWVPQLAVLSHPAVGGFVSHCGWNSLLESLWCGVPIATWPLHAEQQMNAFQLVRELGLAVEITLSYHERSEDGAVVAAGEIERGIREVMESGSEVRKRVKEMREKSRMSVVEGGSSYLSLNKLIHHMMSNNV</sequence>
<protein>
    <recommendedName>
        <fullName evidence="4">Glycosyltransferase</fullName>
        <ecNumber evidence="4">2.4.1.-</ecNumber>
    </recommendedName>
</protein>
<dbReference type="FunFam" id="3.40.50.2000:FF:000056">
    <property type="entry name" value="Glycosyltransferase"/>
    <property type="match status" value="1"/>
</dbReference>